<evidence type="ECO:0000256" key="6">
    <source>
        <dbReference type="ARBA" id="ARBA00023014"/>
    </source>
</evidence>
<name>A0A532UY72_UNCT6</name>
<comment type="caution">
    <text evidence="8">The sequence shown here is derived from an EMBL/GenBank/DDBJ whole genome shotgun (WGS) entry which is preliminary data.</text>
</comment>
<feature type="domain" description="Radical SAM core" evidence="7">
    <location>
        <begin position="2"/>
        <end position="220"/>
    </location>
</feature>
<keyword evidence="3" id="KW-0949">S-adenosyl-L-methionine</keyword>
<evidence type="ECO:0000256" key="5">
    <source>
        <dbReference type="ARBA" id="ARBA00023004"/>
    </source>
</evidence>
<dbReference type="Pfam" id="PF13186">
    <property type="entry name" value="SPASM"/>
    <property type="match status" value="1"/>
</dbReference>
<keyword evidence="2" id="KW-0004">4Fe-4S</keyword>
<evidence type="ECO:0000259" key="7">
    <source>
        <dbReference type="PROSITE" id="PS51918"/>
    </source>
</evidence>
<dbReference type="Gene3D" id="3.20.20.70">
    <property type="entry name" value="Aldolase class I"/>
    <property type="match status" value="1"/>
</dbReference>
<dbReference type="Pfam" id="PF04055">
    <property type="entry name" value="Radical_SAM"/>
    <property type="match status" value="1"/>
</dbReference>
<dbReference type="GO" id="GO:0003824">
    <property type="term" value="F:catalytic activity"/>
    <property type="evidence" value="ECO:0007669"/>
    <property type="project" value="InterPro"/>
</dbReference>
<keyword evidence="6" id="KW-0411">Iron-sulfur</keyword>
<evidence type="ECO:0000313" key="8">
    <source>
        <dbReference type="EMBL" id="TKJ39891.1"/>
    </source>
</evidence>
<comment type="cofactor">
    <cofactor evidence="1">
        <name>[4Fe-4S] cluster</name>
        <dbReference type="ChEBI" id="CHEBI:49883"/>
    </cofactor>
</comment>
<dbReference type="SFLD" id="SFLDS00029">
    <property type="entry name" value="Radical_SAM"/>
    <property type="match status" value="1"/>
</dbReference>
<gene>
    <name evidence="8" type="ORF">CEE36_10195</name>
</gene>
<dbReference type="SUPFAM" id="SSF102114">
    <property type="entry name" value="Radical SAM enzymes"/>
    <property type="match status" value="1"/>
</dbReference>
<organism evidence="8 9">
    <name type="scientific">candidate division TA06 bacterium B3_TA06</name>
    <dbReference type="NCBI Taxonomy" id="2012487"/>
    <lineage>
        <taxon>Bacteria</taxon>
        <taxon>Bacteria division TA06</taxon>
    </lineage>
</organism>
<dbReference type="CDD" id="cd01335">
    <property type="entry name" value="Radical_SAM"/>
    <property type="match status" value="1"/>
</dbReference>
<dbReference type="Proteomes" id="UP000317778">
    <property type="component" value="Unassembled WGS sequence"/>
</dbReference>
<keyword evidence="4" id="KW-0479">Metal-binding</keyword>
<dbReference type="GO" id="GO:0051539">
    <property type="term" value="F:4 iron, 4 sulfur cluster binding"/>
    <property type="evidence" value="ECO:0007669"/>
    <property type="project" value="UniProtKB-KW"/>
</dbReference>
<dbReference type="PROSITE" id="PS51918">
    <property type="entry name" value="RADICAL_SAM"/>
    <property type="match status" value="1"/>
</dbReference>
<dbReference type="InterPro" id="IPR017200">
    <property type="entry name" value="PqqE-like"/>
</dbReference>
<evidence type="ECO:0000313" key="9">
    <source>
        <dbReference type="Proteomes" id="UP000317778"/>
    </source>
</evidence>
<dbReference type="InterPro" id="IPR058240">
    <property type="entry name" value="rSAM_sf"/>
</dbReference>
<accession>A0A532UY72</accession>
<dbReference type="InterPro" id="IPR050377">
    <property type="entry name" value="Radical_SAM_PqqE_MftC-like"/>
</dbReference>
<dbReference type="GO" id="GO:0046872">
    <property type="term" value="F:metal ion binding"/>
    <property type="evidence" value="ECO:0007669"/>
    <property type="project" value="UniProtKB-KW"/>
</dbReference>
<protein>
    <recommendedName>
        <fullName evidence="7">Radical SAM core domain-containing protein</fullName>
    </recommendedName>
</protein>
<dbReference type="InterPro" id="IPR013785">
    <property type="entry name" value="Aldolase_TIM"/>
</dbReference>
<dbReference type="AlphaFoldDB" id="A0A532UY72"/>
<reference evidence="8 9" key="1">
    <citation type="submission" date="2017-06" db="EMBL/GenBank/DDBJ databases">
        <title>Novel microbial phyla capable of carbon fixation and sulfur reduction in deep-sea sediments.</title>
        <authorList>
            <person name="Huang J."/>
            <person name="Baker B."/>
            <person name="Wang Y."/>
        </authorList>
    </citation>
    <scope>NUCLEOTIDE SEQUENCE [LARGE SCALE GENOMIC DNA]</scope>
    <source>
        <strain evidence="8">B3_TA06</strain>
    </source>
</reference>
<sequence length="339" mass="37898">MNQSQKRQEIVIFEATQRCDLTCRFCYNVWHKHPKTRHDDLDPPGTRELLAKLLSEAKPSNFTISGGEPLLRKDLVDIVLQAGLSGAQVTLITNGQKLDKRTAKRLVRAGVNTFEIQLLSDRPDEHEYLQGVKGSFERALAGIEAVLSTRARMVAAFVATKVNLPRLEETLRLVHKIGVHGVMLNRFNPGGRGLDHITELSPTPHEVLHMLQVAEDFAVRYRFPISCSIPIPICLVDTKRFPHLGFGFCSAGEEMSYPTLDSVGNLRPCNHSPLVLGNLFEKGFWELMDSPKRRKFIHTIPRICQGCKDLDECKASCRAAGIECAGQEPLLAQIKALDK</sequence>
<dbReference type="PIRSF" id="PIRSF037420">
    <property type="entry name" value="PQQ_syn_pqqE"/>
    <property type="match status" value="1"/>
</dbReference>
<keyword evidence="5" id="KW-0408">Iron</keyword>
<dbReference type="PANTHER" id="PTHR11228:SF7">
    <property type="entry name" value="PQQA PEPTIDE CYCLASE"/>
    <property type="match status" value="1"/>
</dbReference>
<dbReference type="SFLD" id="SFLDG01067">
    <property type="entry name" value="SPASM/twitch_domain_containing"/>
    <property type="match status" value="1"/>
</dbReference>
<proteinExistence type="predicted"/>
<evidence type="ECO:0000256" key="4">
    <source>
        <dbReference type="ARBA" id="ARBA00022723"/>
    </source>
</evidence>
<evidence type="ECO:0000256" key="1">
    <source>
        <dbReference type="ARBA" id="ARBA00001966"/>
    </source>
</evidence>
<dbReference type="SFLD" id="SFLDG01386">
    <property type="entry name" value="main_SPASM_domain-containing"/>
    <property type="match status" value="1"/>
</dbReference>
<dbReference type="EMBL" id="NJBO01000022">
    <property type="protein sequence ID" value="TKJ39891.1"/>
    <property type="molecule type" value="Genomic_DNA"/>
</dbReference>
<dbReference type="InterPro" id="IPR007197">
    <property type="entry name" value="rSAM"/>
</dbReference>
<evidence type="ECO:0000256" key="3">
    <source>
        <dbReference type="ARBA" id="ARBA00022691"/>
    </source>
</evidence>
<dbReference type="InterPro" id="IPR023885">
    <property type="entry name" value="4Fe4S-binding_SPASM_dom"/>
</dbReference>
<evidence type="ECO:0000256" key="2">
    <source>
        <dbReference type="ARBA" id="ARBA00022485"/>
    </source>
</evidence>
<dbReference type="PANTHER" id="PTHR11228">
    <property type="entry name" value="RADICAL SAM DOMAIN PROTEIN"/>
    <property type="match status" value="1"/>
</dbReference>